<feature type="domain" description="HTH araC/xylS-type" evidence="5">
    <location>
        <begin position="211"/>
        <end position="309"/>
    </location>
</feature>
<evidence type="ECO:0000259" key="5">
    <source>
        <dbReference type="PROSITE" id="PS01124"/>
    </source>
</evidence>
<dbReference type="PANTHER" id="PTHR43130">
    <property type="entry name" value="ARAC-FAMILY TRANSCRIPTIONAL REGULATOR"/>
    <property type="match status" value="1"/>
</dbReference>
<dbReference type="SUPFAM" id="SSF46689">
    <property type="entry name" value="Homeodomain-like"/>
    <property type="match status" value="2"/>
</dbReference>
<dbReference type="GO" id="GO:0043565">
    <property type="term" value="F:sequence-specific DNA binding"/>
    <property type="evidence" value="ECO:0007669"/>
    <property type="project" value="InterPro"/>
</dbReference>
<dbReference type="Pfam" id="PF01965">
    <property type="entry name" value="DJ-1_PfpI"/>
    <property type="match status" value="1"/>
</dbReference>
<evidence type="ECO:0000256" key="2">
    <source>
        <dbReference type="ARBA" id="ARBA00023125"/>
    </source>
</evidence>
<dbReference type="Proteomes" id="UP000242415">
    <property type="component" value="Unassembled WGS sequence"/>
</dbReference>
<dbReference type="InterPro" id="IPR029062">
    <property type="entry name" value="Class_I_gatase-like"/>
</dbReference>
<evidence type="ECO:0000256" key="4">
    <source>
        <dbReference type="SAM" id="MobiDB-lite"/>
    </source>
</evidence>
<organism evidence="6 7">
    <name type="scientific">Micromonospora pattaloongensis</name>
    <dbReference type="NCBI Taxonomy" id="405436"/>
    <lineage>
        <taxon>Bacteria</taxon>
        <taxon>Bacillati</taxon>
        <taxon>Actinomycetota</taxon>
        <taxon>Actinomycetes</taxon>
        <taxon>Micromonosporales</taxon>
        <taxon>Micromonosporaceae</taxon>
        <taxon>Micromonospora</taxon>
    </lineage>
</organism>
<keyword evidence="3" id="KW-0804">Transcription</keyword>
<dbReference type="SMART" id="SM00342">
    <property type="entry name" value="HTH_ARAC"/>
    <property type="match status" value="1"/>
</dbReference>
<sequence>MHIVAVVAFDGVIGFDLATPLEVFGRARRLDGRPAYDVRVCADRDQIDAGAFTLRAPWSLDALSAAHTVVVPGVADPGAAVPPQVLDALRAAAARGARVASICVGAFSLAAAGLLDGRRATTHWAAAAALARRYPAVNVDPDVLYVDEGDVLTSAGAAAGLDLCLHMVRCDHGAAVAAETARLSVMPLERAGGQAQFIAHEPPTADGSSLQPLLEWMAENAARDLSLGDMAARAAVSSRTLIRRFREQTGTTPMQWLTRCRVRRAQQLLETSDVPVEQVGIRAGFAAATTFRERFKEIVGVSPWAYRRAFQSSRPRSPASARAVDTSRAISTAAGARDHG</sequence>
<proteinExistence type="predicted"/>
<dbReference type="InterPro" id="IPR052158">
    <property type="entry name" value="INH-QAR"/>
</dbReference>
<dbReference type="SUPFAM" id="SSF52317">
    <property type="entry name" value="Class I glutamine amidotransferase-like"/>
    <property type="match status" value="1"/>
</dbReference>
<evidence type="ECO:0000256" key="3">
    <source>
        <dbReference type="ARBA" id="ARBA00023163"/>
    </source>
</evidence>
<dbReference type="Pfam" id="PF12833">
    <property type="entry name" value="HTH_18"/>
    <property type="match status" value="1"/>
</dbReference>
<evidence type="ECO:0000256" key="1">
    <source>
        <dbReference type="ARBA" id="ARBA00023015"/>
    </source>
</evidence>
<dbReference type="Gene3D" id="1.10.10.60">
    <property type="entry name" value="Homeodomain-like"/>
    <property type="match status" value="1"/>
</dbReference>
<dbReference type="CDD" id="cd03137">
    <property type="entry name" value="GATase1_AraC_1"/>
    <property type="match status" value="1"/>
</dbReference>
<dbReference type="RefSeq" id="WP_091553022.1">
    <property type="nucleotide sequence ID" value="NZ_FNPH01000002.1"/>
</dbReference>
<dbReference type="PANTHER" id="PTHR43130:SF3">
    <property type="entry name" value="HTH-TYPE TRANSCRIPTIONAL REGULATOR RV1931C"/>
    <property type="match status" value="1"/>
</dbReference>
<dbReference type="OrthoDB" id="3660033at2"/>
<dbReference type="EMBL" id="FNPH01000002">
    <property type="protein sequence ID" value="SDY40779.1"/>
    <property type="molecule type" value="Genomic_DNA"/>
</dbReference>
<gene>
    <name evidence="6" type="ORF">SAMN05444365_102171</name>
</gene>
<evidence type="ECO:0000313" key="6">
    <source>
        <dbReference type="EMBL" id="SDY40779.1"/>
    </source>
</evidence>
<keyword evidence="7" id="KW-1185">Reference proteome</keyword>
<dbReference type="InterPro" id="IPR002818">
    <property type="entry name" value="DJ-1/PfpI"/>
</dbReference>
<evidence type="ECO:0000313" key="7">
    <source>
        <dbReference type="Proteomes" id="UP000242415"/>
    </source>
</evidence>
<keyword evidence="1" id="KW-0805">Transcription regulation</keyword>
<dbReference type="InterPro" id="IPR009057">
    <property type="entry name" value="Homeodomain-like_sf"/>
</dbReference>
<name>A0A1H3JMF8_9ACTN</name>
<dbReference type="InterPro" id="IPR018062">
    <property type="entry name" value="HTH_AraC-typ_CS"/>
</dbReference>
<dbReference type="AlphaFoldDB" id="A0A1H3JMF8"/>
<protein>
    <submittedName>
        <fullName evidence="6">Transcriptional regulator, AraC family with amidase-like domain</fullName>
    </submittedName>
</protein>
<reference evidence="7" key="1">
    <citation type="submission" date="2016-10" db="EMBL/GenBank/DDBJ databases">
        <authorList>
            <person name="Varghese N."/>
            <person name="Submissions S."/>
        </authorList>
    </citation>
    <scope>NUCLEOTIDE SEQUENCE [LARGE SCALE GENOMIC DNA]</scope>
    <source>
        <strain evidence="7">DSM 45245</strain>
    </source>
</reference>
<dbReference type="InterPro" id="IPR018060">
    <property type="entry name" value="HTH_AraC"/>
</dbReference>
<keyword evidence="2" id="KW-0238">DNA-binding</keyword>
<dbReference type="GO" id="GO:0003700">
    <property type="term" value="F:DNA-binding transcription factor activity"/>
    <property type="evidence" value="ECO:0007669"/>
    <property type="project" value="InterPro"/>
</dbReference>
<dbReference type="Gene3D" id="3.40.50.880">
    <property type="match status" value="1"/>
</dbReference>
<dbReference type="STRING" id="405436.SAMN05444365_102171"/>
<accession>A0A1H3JMF8</accession>
<dbReference type="PROSITE" id="PS00041">
    <property type="entry name" value="HTH_ARAC_FAMILY_1"/>
    <property type="match status" value="1"/>
</dbReference>
<feature type="region of interest" description="Disordered" evidence="4">
    <location>
        <begin position="315"/>
        <end position="340"/>
    </location>
</feature>
<dbReference type="PROSITE" id="PS01124">
    <property type="entry name" value="HTH_ARAC_FAMILY_2"/>
    <property type="match status" value="1"/>
</dbReference>